<dbReference type="GO" id="GO:0032543">
    <property type="term" value="P:mitochondrial translation"/>
    <property type="evidence" value="ECO:0007669"/>
    <property type="project" value="UniProtKB-UniRule"/>
</dbReference>
<keyword evidence="4" id="KW-1185">Reference proteome</keyword>
<dbReference type="Pfam" id="PF02686">
    <property type="entry name" value="GatC"/>
    <property type="match status" value="1"/>
</dbReference>
<name>A0A9X6NF09_HYPEX</name>
<dbReference type="OrthoDB" id="5394539at2759"/>
<dbReference type="HAMAP" id="MF_00122">
    <property type="entry name" value="GatC"/>
    <property type="match status" value="1"/>
</dbReference>
<comment type="subcellular location">
    <subcellularLocation>
        <location evidence="1">Mitochondrion</location>
    </subcellularLocation>
</comment>
<dbReference type="GO" id="GO:0005524">
    <property type="term" value="F:ATP binding"/>
    <property type="evidence" value="ECO:0007669"/>
    <property type="project" value="UniProtKB-KW"/>
</dbReference>
<protein>
    <recommendedName>
        <fullName evidence="1">Glutamyl-tRNA(Gln) amidotransferase subunit C, mitochondrial</fullName>
        <shortName evidence="1">Glu-AdT subunit C</shortName>
        <ecNumber evidence="1">6.3.5.-</ecNumber>
    </recommendedName>
</protein>
<feature type="region of interest" description="Disordered" evidence="2">
    <location>
        <begin position="176"/>
        <end position="211"/>
    </location>
</feature>
<dbReference type="SUPFAM" id="SSF141000">
    <property type="entry name" value="Glu-tRNAGln amidotransferase C subunit"/>
    <property type="match status" value="1"/>
</dbReference>
<organism evidence="3 4">
    <name type="scientific">Hypsibius exemplaris</name>
    <name type="common">Freshwater tardigrade</name>
    <dbReference type="NCBI Taxonomy" id="2072580"/>
    <lineage>
        <taxon>Eukaryota</taxon>
        <taxon>Metazoa</taxon>
        <taxon>Ecdysozoa</taxon>
        <taxon>Tardigrada</taxon>
        <taxon>Eutardigrada</taxon>
        <taxon>Parachela</taxon>
        <taxon>Hypsibioidea</taxon>
        <taxon>Hypsibiidae</taxon>
        <taxon>Hypsibius</taxon>
    </lineage>
</organism>
<dbReference type="GO" id="GO:0070681">
    <property type="term" value="P:glutaminyl-tRNAGln biosynthesis via transamidation"/>
    <property type="evidence" value="ECO:0007669"/>
    <property type="project" value="UniProtKB-UniRule"/>
</dbReference>
<dbReference type="InterPro" id="IPR036113">
    <property type="entry name" value="Asp/Glu-ADT_sf_sub_c"/>
</dbReference>
<comment type="similarity">
    <text evidence="1">Belongs to the GatC family.</text>
</comment>
<accession>A0A9X6NF09</accession>
<dbReference type="InterPro" id="IPR003837">
    <property type="entry name" value="GatC"/>
</dbReference>
<comment type="subunit">
    <text evidence="1">Subunit of the heterotrimeric GatCAB amidotransferase (AdT) complex, composed of A, B and C subunits.</text>
</comment>
<dbReference type="Proteomes" id="UP000192578">
    <property type="component" value="Unassembled WGS sequence"/>
</dbReference>
<dbReference type="EMBL" id="MTYJ01000295">
    <property type="protein sequence ID" value="OWA52965.1"/>
    <property type="molecule type" value="Genomic_DNA"/>
</dbReference>
<proteinExistence type="inferred from homology"/>
<dbReference type="GO" id="GO:0006450">
    <property type="term" value="P:regulation of translational fidelity"/>
    <property type="evidence" value="ECO:0007669"/>
    <property type="project" value="InterPro"/>
</dbReference>
<dbReference type="GO" id="GO:0050567">
    <property type="term" value="F:glutaminyl-tRNA synthase (glutamine-hydrolyzing) activity"/>
    <property type="evidence" value="ECO:0007669"/>
    <property type="project" value="UniProtKB-UniRule"/>
</dbReference>
<reference evidence="4" key="1">
    <citation type="submission" date="2017-01" db="EMBL/GenBank/DDBJ databases">
        <title>Comparative genomics of anhydrobiosis in the tardigrade Hypsibius dujardini.</title>
        <authorList>
            <person name="Yoshida Y."/>
            <person name="Koutsovoulos G."/>
            <person name="Laetsch D."/>
            <person name="Stevens L."/>
            <person name="Kumar S."/>
            <person name="Horikawa D."/>
            <person name="Ishino K."/>
            <person name="Komine S."/>
            <person name="Tomita M."/>
            <person name="Blaxter M."/>
            <person name="Arakawa K."/>
        </authorList>
    </citation>
    <scope>NUCLEOTIDE SEQUENCE [LARGE SCALE GENOMIC DNA]</scope>
    <source>
        <strain evidence="4">Z151</strain>
    </source>
</reference>
<keyword evidence="1" id="KW-0547">Nucleotide-binding</keyword>
<keyword evidence="1" id="KW-0436">Ligase</keyword>
<dbReference type="PANTHER" id="PTHR15004:SF0">
    <property type="entry name" value="GLUTAMYL-TRNA(GLN) AMIDOTRANSFERASE SUBUNIT C, MITOCHONDRIAL"/>
    <property type="match status" value="1"/>
</dbReference>
<keyword evidence="1" id="KW-0067">ATP-binding</keyword>
<evidence type="ECO:0000256" key="1">
    <source>
        <dbReference type="HAMAP-Rule" id="MF_03149"/>
    </source>
</evidence>
<evidence type="ECO:0000313" key="4">
    <source>
        <dbReference type="Proteomes" id="UP000192578"/>
    </source>
</evidence>
<dbReference type="GO" id="GO:0030956">
    <property type="term" value="C:glutamyl-tRNA(Gln) amidotransferase complex"/>
    <property type="evidence" value="ECO:0007669"/>
    <property type="project" value="UniProtKB-UniRule"/>
</dbReference>
<keyword evidence="1" id="KW-0496">Mitochondrion</keyword>
<dbReference type="AlphaFoldDB" id="A0A9X6NF09"/>
<comment type="function">
    <text evidence="1">Allows the formation of correctly charged Gln-tRNA(Gln) through the transamidation of misacylated Glu-tRNA(Gln) in the mitochondria. The reaction takes place in the presence of glutamine and ATP through an activated gamma-phospho-Glu-tRNA(Gln).</text>
</comment>
<comment type="caution">
    <text evidence="3">The sequence shown here is derived from an EMBL/GenBank/DDBJ whole genome shotgun (WGS) entry which is preliminary data.</text>
</comment>
<dbReference type="PANTHER" id="PTHR15004">
    <property type="entry name" value="GLUTAMYL-TRNA(GLN) AMIDOTRANSFERASE SUBUNIT C, MITOCHONDRIAL"/>
    <property type="match status" value="1"/>
</dbReference>
<keyword evidence="1" id="KW-0648">Protein biosynthesis</keyword>
<gene>
    <name evidence="3" type="ORF">BV898_17403</name>
</gene>
<dbReference type="GO" id="GO:0005739">
    <property type="term" value="C:mitochondrion"/>
    <property type="evidence" value="ECO:0007669"/>
    <property type="project" value="UniProtKB-SubCell"/>
</dbReference>
<dbReference type="EC" id="6.3.5.-" evidence="1"/>
<evidence type="ECO:0000256" key="2">
    <source>
        <dbReference type="SAM" id="MobiDB-lite"/>
    </source>
</evidence>
<evidence type="ECO:0000313" key="3">
    <source>
        <dbReference type="EMBL" id="OWA52965.1"/>
    </source>
</evidence>
<sequence>MCRTTLRYWNSSRRFLRSWEPDLWRHGMVIYTSKRAKVSDCFNEAYRWKNPSNMPQSEEATNGCTSAEPVLKDDLTLQVVHHLERLSLVDFSNEAAITRLSSAIRFADRLKDIDTTGVRPLFSLLESETLSLRNDEVTEGNQKTDVLRNAALTFEDFFVAPPGNVPLEQQNTYALASENDCGNPPATAKATTESSVDLKKAKRKAKSLEKL</sequence>
<comment type="catalytic activity">
    <reaction evidence="1">
        <text>L-glutamyl-tRNA(Gln) + L-glutamine + ATP + H2O = L-glutaminyl-tRNA(Gln) + L-glutamate + ADP + phosphate + H(+)</text>
        <dbReference type="Rhea" id="RHEA:17521"/>
        <dbReference type="Rhea" id="RHEA-COMP:9681"/>
        <dbReference type="Rhea" id="RHEA-COMP:9684"/>
        <dbReference type="ChEBI" id="CHEBI:15377"/>
        <dbReference type="ChEBI" id="CHEBI:15378"/>
        <dbReference type="ChEBI" id="CHEBI:29985"/>
        <dbReference type="ChEBI" id="CHEBI:30616"/>
        <dbReference type="ChEBI" id="CHEBI:43474"/>
        <dbReference type="ChEBI" id="CHEBI:58359"/>
        <dbReference type="ChEBI" id="CHEBI:78520"/>
        <dbReference type="ChEBI" id="CHEBI:78521"/>
        <dbReference type="ChEBI" id="CHEBI:456216"/>
    </reaction>
</comment>